<evidence type="ECO:0000313" key="3">
    <source>
        <dbReference type="EMBL" id="CAG6510207.1"/>
    </source>
</evidence>
<sequence>MMMILLISITILFFLKLLRTDIFPPRASLDLLELLRERLIFSGWTCRRSCWTQTRFSLQFFARTFAEELSRVVMRGRRCWFVRICPRRSAGWMILRNNLRENGSSSTSSKSRQSHLGGGGGGRGTHGAKRKPKQRNYPRGNTRIGNRRRRRPEEKRHGKCARGKNRRTFFFPLPLFLSTLRDVDDDTNRFSDVPKKSAEKKNRNKNHGPRNRL</sequence>
<feature type="compositionally biased region" description="Basic and acidic residues" evidence="1">
    <location>
        <begin position="186"/>
        <end position="201"/>
    </location>
</feature>
<feature type="compositionally biased region" description="Basic residues" evidence="1">
    <location>
        <begin position="202"/>
        <end position="213"/>
    </location>
</feature>
<feature type="region of interest" description="Disordered" evidence="1">
    <location>
        <begin position="185"/>
        <end position="213"/>
    </location>
</feature>
<feature type="chain" id="PRO_5036260758" evidence="2">
    <location>
        <begin position="21"/>
        <end position="213"/>
    </location>
</feature>
<evidence type="ECO:0000256" key="1">
    <source>
        <dbReference type="SAM" id="MobiDB-lite"/>
    </source>
</evidence>
<proteinExistence type="predicted"/>
<feature type="compositionally biased region" description="Gly residues" evidence="1">
    <location>
        <begin position="116"/>
        <end position="125"/>
    </location>
</feature>
<feature type="compositionally biased region" description="Basic residues" evidence="1">
    <location>
        <begin position="126"/>
        <end position="136"/>
    </location>
</feature>
<dbReference type="EMBL" id="HBUE01161309">
    <property type="protein sequence ID" value="CAG6510207.1"/>
    <property type="molecule type" value="Transcribed_RNA"/>
</dbReference>
<dbReference type="EMBL" id="HBUE01266500">
    <property type="protein sequence ID" value="CAG6561611.1"/>
    <property type="molecule type" value="Transcribed_RNA"/>
</dbReference>
<reference evidence="3" key="1">
    <citation type="submission" date="2021-05" db="EMBL/GenBank/DDBJ databases">
        <authorList>
            <person name="Alioto T."/>
            <person name="Alioto T."/>
            <person name="Gomez Garrido J."/>
        </authorList>
    </citation>
    <scope>NUCLEOTIDE SEQUENCE</scope>
</reference>
<feature type="region of interest" description="Disordered" evidence="1">
    <location>
        <begin position="101"/>
        <end position="161"/>
    </location>
</feature>
<protein>
    <submittedName>
        <fullName evidence="3">(northern house mosquito) hypothetical protein</fullName>
    </submittedName>
</protein>
<keyword evidence="2" id="KW-0732">Signal</keyword>
<accession>A0A8D8GHG9</accession>
<evidence type="ECO:0000256" key="2">
    <source>
        <dbReference type="SAM" id="SignalP"/>
    </source>
</evidence>
<feature type="signal peptide" evidence="2">
    <location>
        <begin position="1"/>
        <end position="20"/>
    </location>
</feature>
<organism evidence="3">
    <name type="scientific">Culex pipiens</name>
    <name type="common">House mosquito</name>
    <dbReference type="NCBI Taxonomy" id="7175"/>
    <lineage>
        <taxon>Eukaryota</taxon>
        <taxon>Metazoa</taxon>
        <taxon>Ecdysozoa</taxon>
        <taxon>Arthropoda</taxon>
        <taxon>Hexapoda</taxon>
        <taxon>Insecta</taxon>
        <taxon>Pterygota</taxon>
        <taxon>Neoptera</taxon>
        <taxon>Endopterygota</taxon>
        <taxon>Diptera</taxon>
        <taxon>Nematocera</taxon>
        <taxon>Culicoidea</taxon>
        <taxon>Culicidae</taxon>
        <taxon>Culicinae</taxon>
        <taxon>Culicini</taxon>
        <taxon>Culex</taxon>
        <taxon>Culex</taxon>
    </lineage>
</organism>
<name>A0A8D8GHG9_CULPI</name>
<dbReference type="AlphaFoldDB" id="A0A8D8GHG9"/>